<dbReference type="AntiFam" id="ANF00185">
    <property type="entry name" value="Shadow ORF (opposite ybhD)"/>
</dbReference>
<evidence type="ECO:0000313" key="1">
    <source>
        <dbReference type="EMBL" id="WMN01751.1"/>
    </source>
</evidence>
<name>A0AAX3ZYU1_RHOER</name>
<reference evidence="1" key="1">
    <citation type="submission" date="2023-08" db="EMBL/GenBank/DDBJ databases">
        <title>Isolation and Characterization of Rhodococcus erythropolis MGMM8.</title>
        <authorList>
            <person name="Diabankana R.G.C."/>
            <person name="Afordoanyi D.M."/>
            <person name="Validov S.Z."/>
        </authorList>
    </citation>
    <scope>NUCLEOTIDE SEQUENCE</scope>
    <source>
        <strain evidence="1">MGMM8</strain>
    </source>
</reference>
<dbReference type="Proteomes" id="UP001230933">
    <property type="component" value="Chromosome"/>
</dbReference>
<gene>
    <name evidence="1" type="ORF">QIE55_31090</name>
</gene>
<protein>
    <submittedName>
        <fullName evidence="1">Uncharacterized protein</fullName>
    </submittedName>
</protein>
<evidence type="ECO:0000313" key="2">
    <source>
        <dbReference type="Proteomes" id="UP001230933"/>
    </source>
</evidence>
<sequence>MTERRQFDLASTSIKQLATDVTLQLHNASTQGRSGDVQLLRRPREIERICHSQKVMQMTQLHTLIMTHSAIIDD</sequence>
<proteinExistence type="predicted"/>
<dbReference type="EMBL" id="CP124545">
    <property type="protein sequence ID" value="WMN01751.1"/>
    <property type="molecule type" value="Genomic_DNA"/>
</dbReference>
<dbReference type="AlphaFoldDB" id="A0AAX3ZYU1"/>
<organism evidence="1 2">
    <name type="scientific">Rhodococcus erythropolis</name>
    <name type="common">Arthrobacter picolinophilus</name>
    <dbReference type="NCBI Taxonomy" id="1833"/>
    <lineage>
        <taxon>Bacteria</taxon>
        <taxon>Bacillati</taxon>
        <taxon>Actinomycetota</taxon>
        <taxon>Actinomycetes</taxon>
        <taxon>Mycobacteriales</taxon>
        <taxon>Nocardiaceae</taxon>
        <taxon>Rhodococcus</taxon>
        <taxon>Rhodococcus erythropolis group</taxon>
    </lineage>
</organism>
<accession>A0AAX3ZYU1</accession>